<keyword evidence="5" id="KW-0804">Transcription</keyword>
<dbReference type="Proteomes" id="UP000799753">
    <property type="component" value="Unassembled WGS sequence"/>
</dbReference>
<keyword evidence="10" id="KW-1185">Reference proteome</keyword>
<dbReference type="PANTHER" id="PTHR46910:SF37">
    <property type="entry name" value="ZN(II)2CYS6 TRANSCRIPTION FACTOR (EUROFUNG)"/>
    <property type="match status" value="1"/>
</dbReference>
<dbReference type="GO" id="GO:0005634">
    <property type="term" value="C:nucleus"/>
    <property type="evidence" value="ECO:0007669"/>
    <property type="project" value="UniProtKB-SubCell"/>
</dbReference>
<dbReference type="CDD" id="cd12148">
    <property type="entry name" value="fungal_TF_MHR"/>
    <property type="match status" value="1"/>
</dbReference>
<evidence type="ECO:0000256" key="6">
    <source>
        <dbReference type="ARBA" id="ARBA00023242"/>
    </source>
</evidence>
<evidence type="ECO:0000259" key="8">
    <source>
        <dbReference type="PROSITE" id="PS50048"/>
    </source>
</evidence>
<evidence type="ECO:0000256" key="3">
    <source>
        <dbReference type="ARBA" id="ARBA00023015"/>
    </source>
</evidence>
<dbReference type="GO" id="GO:0003677">
    <property type="term" value="F:DNA binding"/>
    <property type="evidence" value="ECO:0007669"/>
    <property type="project" value="UniProtKB-KW"/>
</dbReference>
<dbReference type="SMART" id="SM00066">
    <property type="entry name" value="GAL4"/>
    <property type="match status" value="1"/>
</dbReference>
<reference evidence="9" key="1">
    <citation type="journal article" date="2020" name="Stud. Mycol.">
        <title>101 Dothideomycetes genomes: a test case for predicting lifestyles and emergence of pathogens.</title>
        <authorList>
            <person name="Haridas S."/>
            <person name="Albert R."/>
            <person name="Binder M."/>
            <person name="Bloem J."/>
            <person name="Labutti K."/>
            <person name="Salamov A."/>
            <person name="Andreopoulos B."/>
            <person name="Baker S."/>
            <person name="Barry K."/>
            <person name="Bills G."/>
            <person name="Bluhm B."/>
            <person name="Cannon C."/>
            <person name="Castanera R."/>
            <person name="Culley D."/>
            <person name="Daum C."/>
            <person name="Ezra D."/>
            <person name="Gonzalez J."/>
            <person name="Henrissat B."/>
            <person name="Kuo A."/>
            <person name="Liang C."/>
            <person name="Lipzen A."/>
            <person name="Lutzoni F."/>
            <person name="Magnuson J."/>
            <person name="Mondo S."/>
            <person name="Nolan M."/>
            <person name="Ohm R."/>
            <person name="Pangilinan J."/>
            <person name="Park H.-J."/>
            <person name="Ramirez L."/>
            <person name="Alfaro M."/>
            <person name="Sun H."/>
            <person name="Tritt A."/>
            <person name="Yoshinaga Y."/>
            <person name="Zwiers L.-H."/>
            <person name="Turgeon B."/>
            <person name="Goodwin S."/>
            <person name="Spatafora J."/>
            <person name="Crous P."/>
            <person name="Grigoriev I."/>
        </authorList>
    </citation>
    <scope>NUCLEOTIDE SEQUENCE</scope>
    <source>
        <strain evidence="9">CBS 473.64</strain>
    </source>
</reference>
<evidence type="ECO:0000256" key="1">
    <source>
        <dbReference type="ARBA" id="ARBA00004123"/>
    </source>
</evidence>
<comment type="subcellular location">
    <subcellularLocation>
        <location evidence="1">Nucleus</location>
    </subcellularLocation>
</comment>
<dbReference type="PROSITE" id="PS50048">
    <property type="entry name" value="ZN2_CY6_FUNGAL_2"/>
    <property type="match status" value="1"/>
</dbReference>
<evidence type="ECO:0000313" key="10">
    <source>
        <dbReference type="Proteomes" id="UP000799753"/>
    </source>
</evidence>
<organism evidence="9 10">
    <name type="scientific">Massarina eburnea CBS 473.64</name>
    <dbReference type="NCBI Taxonomy" id="1395130"/>
    <lineage>
        <taxon>Eukaryota</taxon>
        <taxon>Fungi</taxon>
        <taxon>Dikarya</taxon>
        <taxon>Ascomycota</taxon>
        <taxon>Pezizomycotina</taxon>
        <taxon>Dothideomycetes</taxon>
        <taxon>Pleosporomycetidae</taxon>
        <taxon>Pleosporales</taxon>
        <taxon>Massarineae</taxon>
        <taxon>Massarinaceae</taxon>
        <taxon>Massarina</taxon>
    </lineage>
</organism>
<gene>
    <name evidence="9" type="ORF">P280DRAFT_521423</name>
</gene>
<dbReference type="OrthoDB" id="39175at2759"/>
<dbReference type="InterPro" id="IPR050987">
    <property type="entry name" value="AtrR-like"/>
</dbReference>
<dbReference type="GO" id="GO:0006351">
    <property type="term" value="P:DNA-templated transcription"/>
    <property type="evidence" value="ECO:0007669"/>
    <property type="project" value="InterPro"/>
</dbReference>
<accession>A0A6A6RTC1</accession>
<evidence type="ECO:0000256" key="2">
    <source>
        <dbReference type="ARBA" id="ARBA00022723"/>
    </source>
</evidence>
<feature type="domain" description="Zn(2)-C6 fungal-type" evidence="8">
    <location>
        <begin position="14"/>
        <end position="41"/>
    </location>
</feature>
<dbReference type="InterPro" id="IPR001138">
    <property type="entry name" value="Zn2Cys6_DnaBD"/>
</dbReference>
<dbReference type="InterPro" id="IPR036864">
    <property type="entry name" value="Zn2-C6_fun-type_DNA-bd_sf"/>
</dbReference>
<dbReference type="InterPro" id="IPR007219">
    <property type="entry name" value="XnlR_reg_dom"/>
</dbReference>
<dbReference type="Gene3D" id="4.10.240.10">
    <property type="entry name" value="Zn(2)-C6 fungal-type DNA-binding domain"/>
    <property type="match status" value="1"/>
</dbReference>
<dbReference type="SMART" id="SM00906">
    <property type="entry name" value="Fungal_trans"/>
    <property type="match status" value="1"/>
</dbReference>
<dbReference type="PROSITE" id="PS00463">
    <property type="entry name" value="ZN2_CY6_FUNGAL_1"/>
    <property type="match status" value="1"/>
</dbReference>
<keyword evidence="2" id="KW-0479">Metal-binding</keyword>
<protein>
    <recommendedName>
        <fullName evidence="8">Zn(2)-C6 fungal-type domain-containing protein</fullName>
    </recommendedName>
</protein>
<evidence type="ECO:0000256" key="7">
    <source>
        <dbReference type="SAM" id="MobiDB-lite"/>
    </source>
</evidence>
<sequence>MPEENWAAHGGIPACDLCHSRKVKCDRKDPCANCILAKTACLRTRQKRAPRSRIRTDEKIRALVEKLSSLENAVSAVAFQAPRTTEDPQLIQDPPSEFNESTPRPSKRQRIIASSSTAPSINDVLSPPESVSSSHQPPNEARDHIQKELSNNARLAVHQRTVFETAISFVDELSQAPSSVTENVKWTTVPTDLVPGELVQIILSNQRNDVEIPRWKLHTLDHIPPKALERMAVSLLEGTGNERTLNMYKVIVHFKAALGLYASQLQIPQSTSRVHIKKMQLHHLNAALTALDNVSFLTSPSLLLLQTLLTGAILMHIVGNSISCWSLTAHASRTLVALGYHIHREPGPNIDETEEIYAAVAWCYHFDRLMSLLLLRPPSLPSFDVPVSSLVPHDAANPMSIFARVMLEVVPIHEKILELTMANMPGKIPIPRATIKDEIEKLRNQMTEVYTMMQQSRPADLHEMNQDYLLHWQSLEFKYFSTLTSVQRLSPSAASDPTEREECLNSARRALEYVKQIQHLGKQQGHFVDDFSPYLSWTILSYPLSPFFVLFCNVVGTSNPHDFQLLQDVVDSLASLVVENKSVERLHRLCNTLLALCRPLVMQSSSSTFPDSNLEMQDTSMTQLENMGVGMNPSAMAAWDDEMMSQLFQCQPSLDWFNSDILDPASWDLNLQS</sequence>
<evidence type="ECO:0000256" key="4">
    <source>
        <dbReference type="ARBA" id="ARBA00023125"/>
    </source>
</evidence>
<keyword evidence="4" id="KW-0238">DNA-binding</keyword>
<name>A0A6A6RTC1_9PLEO</name>
<keyword evidence="6" id="KW-0539">Nucleus</keyword>
<dbReference type="AlphaFoldDB" id="A0A6A6RTC1"/>
<dbReference type="Pfam" id="PF00172">
    <property type="entry name" value="Zn_clus"/>
    <property type="match status" value="1"/>
</dbReference>
<evidence type="ECO:0000256" key="5">
    <source>
        <dbReference type="ARBA" id="ARBA00023163"/>
    </source>
</evidence>
<evidence type="ECO:0000313" key="9">
    <source>
        <dbReference type="EMBL" id="KAF2637274.1"/>
    </source>
</evidence>
<dbReference type="GO" id="GO:0008270">
    <property type="term" value="F:zinc ion binding"/>
    <property type="evidence" value="ECO:0007669"/>
    <property type="project" value="InterPro"/>
</dbReference>
<proteinExistence type="predicted"/>
<dbReference type="SUPFAM" id="SSF57701">
    <property type="entry name" value="Zn2/Cys6 DNA-binding domain"/>
    <property type="match status" value="1"/>
</dbReference>
<dbReference type="PANTHER" id="PTHR46910">
    <property type="entry name" value="TRANSCRIPTION FACTOR PDR1"/>
    <property type="match status" value="1"/>
</dbReference>
<keyword evidence="3" id="KW-0805">Transcription regulation</keyword>
<feature type="region of interest" description="Disordered" evidence="7">
    <location>
        <begin position="79"/>
        <end position="142"/>
    </location>
</feature>
<dbReference type="GO" id="GO:0000981">
    <property type="term" value="F:DNA-binding transcription factor activity, RNA polymerase II-specific"/>
    <property type="evidence" value="ECO:0007669"/>
    <property type="project" value="InterPro"/>
</dbReference>
<dbReference type="EMBL" id="MU006794">
    <property type="protein sequence ID" value="KAF2637274.1"/>
    <property type="molecule type" value="Genomic_DNA"/>
</dbReference>
<dbReference type="CDD" id="cd00067">
    <property type="entry name" value="GAL4"/>
    <property type="match status" value="1"/>
</dbReference>